<feature type="region of interest" description="Disordered" evidence="2">
    <location>
        <begin position="137"/>
        <end position="161"/>
    </location>
</feature>
<keyword evidence="4" id="KW-1185">Reference proteome</keyword>
<evidence type="ECO:0000256" key="1">
    <source>
        <dbReference type="SAM" id="Coils"/>
    </source>
</evidence>
<feature type="non-terminal residue" evidence="3">
    <location>
        <position position="161"/>
    </location>
</feature>
<evidence type="ECO:0000313" key="4">
    <source>
        <dbReference type="Proteomes" id="UP001142489"/>
    </source>
</evidence>
<evidence type="ECO:0000313" key="3">
    <source>
        <dbReference type="EMBL" id="KAJ7345715.1"/>
    </source>
</evidence>
<evidence type="ECO:0000256" key="2">
    <source>
        <dbReference type="SAM" id="MobiDB-lite"/>
    </source>
</evidence>
<dbReference type="EMBL" id="JAPFRF010000001">
    <property type="protein sequence ID" value="KAJ7345715.1"/>
    <property type="molecule type" value="Genomic_DNA"/>
</dbReference>
<accession>A0A9Q0Y7M8</accession>
<feature type="compositionally biased region" description="Basic and acidic residues" evidence="2">
    <location>
        <begin position="137"/>
        <end position="147"/>
    </location>
</feature>
<proteinExistence type="predicted"/>
<sequence>TDSYEKQICEQQEKIDLLTNVVAKLQVQLASVSANRVNAYDQVALPEDSETGSNGTLLNLDPHQLHEKLKLAMQREKHLKEQLESENVKLKQTEEEHNLNRKKYESILTIKEDEIRQLRKQLKEINEAQNCTQITKYQKEGRSEKHVSPGQELSPGGYRCS</sequence>
<organism evidence="3 4">
    <name type="scientific">Phrynocephalus forsythii</name>
    <dbReference type="NCBI Taxonomy" id="171643"/>
    <lineage>
        <taxon>Eukaryota</taxon>
        <taxon>Metazoa</taxon>
        <taxon>Chordata</taxon>
        <taxon>Craniata</taxon>
        <taxon>Vertebrata</taxon>
        <taxon>Euteleostomi</taxon>
        <taxon>Lepidosauria</taxon>
        <taxon>Squamata</taxon>
        <taxon>Bifurcata</taxon>
        <taxon>Unidentata</taxon>
        <taxon>Episquamata</taxon>
        <taxon>Toxicofera</taxon>
        <taxon>Iguania</taxon>
        <taxon>Acrodonta</taxon>
        <taxon>Agamidae</taxon>
        <taxon>Agaminae</taxon>
        <taxon>Phrynocephalus</taxon>
    </lineage>
</organism>
<feature type="coiled-coil region" evidence="1">
    <location>
        <begin position="66"/>
        <end position="131"/>
    </location>
</feature>
<dbReference type="AlphaFoldDB" id="A0A9Q0Y7M8"/>
<dbReference type="Proteomes" id="UP001142489">
    <property type="component" value="Unassembled WGS sequence"/>
</dbReference>
<dbReference type="GO" id="GO:0043124">
    <property type="term" value="P:negative regulation of canonical NF-kappaB signal transduction"/>
    <property type="evidence" value="ECO:0007669"/>
    <property type="project" value="InterPro"/>
</dbReference>
<dbReference type="OrthoDB" id="9937252at2759"/>
<keyword evidence="1" id="KW-0175">Coiled coil</keyword>
<dbReference type="PANTHER" id="PTHR15249:SF0">
    <property type="entry name" value="TRAF FAMILY MEMBER-ASSOCIATED NF-KAPPA-B ACTIVATOR"/>
    <property type="match status" value="1"/>
</dbReference>
<comment type="caution">
    <text evidence="3">The sequence shown here is derived from an EMBL/GenBank/DDBJ whole genome shotgun (WGS) entry which is preliminary data.</text>
</comment>
<dbReference type="InterPro" id="IPR039669">
    <property type="entry name" value="TANK"/>
</dbReference>
<gene>
    <name evidence="3" type="ORF">JRQ81_001665</name>
</gene>
<name>A0A9Q0Y7M8_9SAUR</name>
<protein>
    <submittedName>
        <fullName evidence="3">Uncharacterized protein</fullName>
    </submittedName>
</protein>
<reference evidence="3" key="1">
    <citation type="journal article" date="2023" name="DNA Res.">
        <title>Chromosome-level genome assembly of Phrynocephalus forsythii using third-generation DNA sequencing and Hi-C analysis.</title>
        <authorList>
            <person name="Qi Y."/>
            <person name="Zhao W."/>
            <person name="Zhao Y."/>
            <person name="Niu C."/>
            <person name="Cao S."/>
            <person name="Zhang Y."/>
        </authorList>
    </citation>
    <scope>NUCLEOTIDE SEQUENCE</scope>
    <source>
        <tissue evidence="3">Muscle</tissue>
    </source>
</reference>
<dbReference type="PANTHER" id="PTHR15249">
    <property type="entry name" value="TRAF FAMILY MEMBER-ASSOCIATED NF-KAPPA-B ACTIVATOR"/>
    <property type="match status" value="1"/>
</dbReference>